<evidence type="ECO:0000313" key="4">
    <source>
        <dbReference type="Proteomes" id="UP000054477"/>
    </source>
</evidence>
<protein>
    <submittedName>
        <fullName evidence="3">Uncharacterized protein</fullName>
    </submittedName>
</protein>
<evidence type="ECO:0000256" key="1">
    <source>
        <dbReference type="SAM" id="MobiDB-lite"/>
    </source>
</evidence>
<keyword evidence="2" id="KW-0812">Transmembrane</keyword>
<reference evidence="3 4" key="1">
    <citation type="submission" date="2014-04" db="EMBL/GenBank/DDBJ databases">
        <authorList>
            <consortium name="DOE Joint Genome Institute"/>
            <person name="Kuo A."/>
            <person name="Kohler A."/>
            <person name="Nagy L.G."/>
            <person name="Floudas D."/>
            <person name="Copeland A."/>
            <person name="Barry K.W."/>
            <person name="Cichocki N."/>
            <person name="Veneault-Fourrey C."/>
            <person name="LaButti K."/>
            <person name="Lindquist E.A."/>
            <person name="Lipzen A."/>
            <person name="Lundell T."/>
            <person name="Morin E."/>
            <person name="Murat C."/>
            <person name="Sun H."/>
            <person name="Tunlid A."/>
            <person name="Henrissat B."/>
            <person name="Grigoriev I.V."/>
            <person name="Hibbett D.S."/>
            <person name="Martin F."/>
            <person name="Nordberg H.P."/>
            <person name="Cantor M.N."/>
            <person name="Hua S.X."/>
        </authorList>
    </citation>
    <scope>NUCLEOTIDE SEQUENCE [LARGE SCALE GENOMIC DNA]</scope>
    <source>
        <strain evidence="3 4">LaAM-08-1</strain>
    </source>
</reference>
<dbReference type="HOGENOM" id="CLU_767405_0_0_1"/>
<keyword evidence="2" id="KW-0472">Membrane</keyword>
<evidence type="ECO:0000313" key="3">
    <source>
        <dbReference type="EMBL" id="KIJ93624.1"/>
    </source>
</evidence>
<feature type="transmembrane region" description="Helical" evidence="2">
    <location>
        <begin position="186"/>
        <end position="209"/>
    </location>
</feature>
<evidence type="ECO:0000256" key="2">
    <source>
        <dbReference type="SAM" id="Phobius"/>
    </source>
</evidence>
<proteinExistence type="predicted"/>
<feature type="transmembrane region" description="Helical" evidence="2">
    <location>
        <begin position="221"/>
        <end position="243"/>
    </location>
</feature>
<keyword evidence="2" id="KW-1133">Transmembrane helix</keyword>
<feature type="transmembrane region" description="Helical" evidence="2">
    <location>
        <begin position="284"/>
        <end position="306"/>
    </location>
</feature>
<gene>
    <name evidence="3" type="ORF">K443DRAFT_134992</name>
</gene>
<accession>A0A0C9WIV9</accession>
<reference evidence="4" key="2">
    <citation type="submission" date="2015-01" db="EMBL/GenBank/DDBJ databases">
        <title>Evolutionary Origins and Diversification of the Mycorrhizal Mutualists.</title>
        <authorList>
            <consortium name="DOE Joint Genome Institute"/>
            <consortium name="Mycorrhizal Genomics Consortium"/>
            <person name="Kohler A."/>
            <person name="Kuo A."/>
            <person name="Nagy L.G."/>
            <person name="Floudas D."/>
            <person name="Copeland A."/>
            <person name="Barry K.W."/>
            <person name="Cichocki N."/>
            <person name="Veneault-Fourrey C."/>
            <person name="LaButti K."/>
            <person name="Lindquist E.A."/>
            <person name="Lipzen A."/>
            <person name="Lundell T."/>
            <person name="Morin E."/>
            <person name="Murat C."/>
            <person name="Riley R."/>
            <person name="Ohm R."/>
            <person name="Sun H."/>
            <person name="Tunlid A."/>
            <person name="Henrissat B."/>
            <person name="Grigoriev I.V."/>
            <person name="Hibbett D.S."/>
            <person name="Martin F."/>
        </authorList>
    </citation>
    <scope>NUCLEOTIDE SEQUENCE [LARGE SCALE GENOMIC DNA]</scope>
    <source>
        <strain evidence="4">LaAM-08-1</strain>
    </source>
</reference>
<dbReference type="Proteomes" id="UP000054477">
    <property type="component" value="Unassembled WGS sequence"/>
</dbReference>
<feature type="transmembrane region" description="Helical" evidence="2">
    <location>
        <begin position="326"/>
        <end position="349"/>
    </location>
</feature>
<sequence>MDEFYPYQRRKSPLRALYTHKTRPPTPDENESTPSDFEVVNRDDVEDAPSKFEVYVISPWKDFVTNSPTVGWIATYMFSQDVRSEVYKILDRLLDEQTIPEIRKIAGLDGGRRSPSPSDSESEESVMSFCVEVLHRTPPRLRHEQGFEKDSDFIFSLERRWSSFLSNGRCACGNGLLSFAPLLQVVMLYSFSSLFSFQIISATGFYHFFVSIESDLSLSVVPHFLVCWCTVSAINAVVSSIAISQVYTQMEEPIYAVEWPFKIQPKSLQGFWWGVDLLHLPSFWSAWSFILFLTGMIFLPIGGWLLSISKPDMPEPQSTDPILLKIIASILNQWLMYFCVAFNLAHAVYTLNTLSSDLHDMWNSWECRKDRMKAGEDPCGSPFTPSK</sequence>
<dbReference type="AlphaFoldDB" id="A0A0C9WIV9"/>
<organism evidence="3 4">
    <name type="scientific">Laccaria amethystina LaAM-08-1</name>
    <dbReference type="NCBI Taxonomy" id="1095629"/>
    <lineage>
        <taxon>Eukaryota</taxon>
        <taxon>Fungi</taxon>
        <taxon>Dikarya</taxon>
        <taxon>Basidiomycota</taxon>
        <taxon>Agaricomycotina</taxon>
        <taxon>Agaricomycetes</taxon>
        <taxon>Agaricomycetidae</taxon>
        <taxon>Agaricales</taxon>
        <taxon>Agaricineae</taxon>
        <taxon>Hydnangiaceae</taxon>
        <taxon>Laccaria</taxon>
    </lineage>
</organism>
<name>A0A0C9WIV9_9AGAR</name>
<feature type="region of interest" description="Disordered" evidence="1">
    <location>
        <begin position="16"/>
        <end position="36"/>
    </location>
</feature>
<dbReference type="EMBL" id="KN838833">
    <property type="protein sequence ID" value="KIJ93624.1"/>
    <property type="molecule type" value="Genomic_DNA"/>
</dbReference>
<keyword evidence="4" id="KW-1185">Reference proteome</keyword>